<feature type="chain" id="PRO_5042296081" evidence="1">
    <location>
        <begin position="19"/>
        <end position="186"/>
    </location>
</feature>
<accession>A0AAE3QQX2</accession>
<feature type="signal peptide" evidence="1">
    <location>
        <begin position="1"/>
        <end position="18"/>
    </location>
</feature>
<dbReference type="Proteomes" id="UP001241110">
    <property type="component" value="Unassembled WGS sequence"/>
</dbReference>
<evidence type="ECO:0000313" key="2">
    <source>
        <dbReference type="EMBL" id="MDJ1483837.1"/>
    </source>
</evidence>
<reference evidence="2" key="1">
    <citation type="submission" date="2023-05" db="EMBL/GenBank/DDBJ databases">
        <authorList>
            <person name="Zhang X."/>
        </authorList>
    </citation>
    <scope>NUCLEOTIDE SEQUENCE</scope>
    <source>
        <strain evidence="2">YF14B1</strain>
    </source>
</reference>
<dbReference type="RefSeq" id="WP_313984276.1">
    <property type="nucleotide sequence ID" value="NZ_JASJOS010000012.1"/>
</dbReference>
<protein>
    <submittedName>
        <fullName evidence="2">Uncharacterized protein</fullName>
    </submittedName>
</protein>
<proteinExistence type="predicted"/>
<organism evidence="2 3">
    <name type="scientific">Xanthocytophaga flava</name>
    <dbReference type="NCBI Taxonomy" id="3048013"/>
    <lineage>
        <taxon>Bacteria</taxon>
        <taxon>Pseudomonadati</taxon>
        <taxon>Bacteroidota</taxon>
        <taxon>Cytophagia</taxon>
        <taxon>Cytophagales</taxon>
        <taxon>Rhodocytophagaceae</taxon>
        <taxon>Xanthocytophaga</taxon>
    </lineage>
</organism>
<sequence length="186" mass="20910">MAKLLTFLLFLLVTTSFGQTDNKQNCKIEFYLLKSVKPNLDTTSKLRGSFAVSKADLEDTAFIQDHEILGYNFRKDTARSKGLNFITIQQSFEVALDVTKKINSLNISLSQGRQFALVVNGTIVYSGYFWNILSSFGCDGITAVAIGTKIDISRKLPDYDSVFNSEDPIQSKVLMNCLLKTNRLRR</sequence>
<name>A0AAE3QQX2_9BACT</name>
<keyword evidence="1" id="KW-0732">Signal</keyword>
<dbReference type="EMBL" id="JASJOS010000012">
    <property type="protein sequence ID" value="MDJ1483837.1"/>
    <property type="molecule type" value="Genomic_DNA"/>
</dbReference>
<evidence type="ECO:0000313" key="3">
    <source>
        <dbReference type="Proteomes" id="UP001241110"/>
    </source>
</evidence>
<dbReference type="AlphaFoldDB" id="A0AAE3QQX2"/>
<gene>
    <name evidence="2" type="ORF">QNI16_25275</name>
</gene>
<comment type="caution">
    <text evidence="2">The sequence shown here is derived from an EMBL/GenBank/DDBJ whole genome shotgun (WGS) entry which is preliminary data.</text>
</comment>
<evidence type="ECO:0000256" key="1">
    <source>
        <dbReference type="SAM" id="SignalP"/>
    </source>
</evidence>